<keyword evidence="7" id="KW-0238">DNA-binding</keyword>
<dbReference type="PROSITE" id="PS00344">
    <property type="entry name" value="GATA_ZN_FINGER_1"/>
    <property type="match status" value="1"/>
</dbReference>
<dbReference type="Gene3D" id="3.30.50.10">
    <property type="entry name" value="Erythroid Transcription Factor GATA-1, subunit A"/>
    <property type="match status" value="1"/>
</dbReference>
<sequence>MWRREADPDGYVANFVETEQIVHMNGYTSSFVQITGSMPFMWEQIVDLTYKPKFEIVQPEEAFTPPPPPLHLFLSSLHRHLSKLLPPSQEMESVELSLKNINGKEKPVVTDDFSVDDLLDFSNDDVFVEDETKLKAGVSVSLNDDITLNRTNGLSTACEDFGSELAVPTDDLAELEWLSNFVEDSYSAPAKKPVWLTGDRRHPVAPVNEGLCFKAPLPVKIRTKRPRTGVSVWSLGSPSLTDSSSSSSSSSNPSSPPLWLSGAEFLDEEAVKRRKKAKKIVRENGGQTQTRRCSHCGVQKTPQWRAGPLGAKTLCNACGVRFKSGRLLPEYRPACSPTFSSELHSNHHRKVIEMRQKKEMSTDVDESGMNRAVQAVQSF</sequence>
<dbReference type="GO" id="GO:0043565">
    <property type="term" value="F:sequence-specific DNA binding"/>
    <property type="evidence" value="ECO:0007669"/>
    <property type="project" value="InterPro"/>
</dbReference>
<dbReference type="PANTHER" id="PTHR45658">
    <property type="entry name" value="GATA TRANSCRIPTION FACTOR"/>
    <property type="match status" value="1"/>
</dbReference>
<dbReference type="Proteomes" id="UP000886595">
    <property type="component" value="Unassembled WGS sequence"/>
</dbReference>
<dbReference type="GO" id="GO:0016791">
    <property type="term" value="F:phosphatase activity"/>
    <property type="evidence" value="ECO:0007669"/>
    <property type="project" value="InterPro"/>
</dbReference>
<keyword evidence="5" id="KW-0862">Zinc</keyword>
<feature type="domain" description="SAC" evidence="14">
    <location>
        <begin position="1"/>
        <end position="108"/>
    </location>
</feature>
<feature type="region of interest" description="Disordered" evidence="12">
    <location>
        <begin position="232"/>
        <end position="257"/>
    </location>
</feature>
<dbReference type="GO" id="GO:0008270">
    <property type="term" value="F:zinc ion binding"/>
    <property type="evidence" value="ECO:0007669"/>
    <property type="project" value="UniProtKB-KW"/>
</dbReference>
<reference evidence="15 16" key="1">
    <citation type="submission" date="2020-02" db="EMBL/GenBank/DDBJ databases">
        <authorList>
            <person name="Ma Q."/>
            <person name="Huang Y."/>
            <person name="Song X."/>
            <person name="Pei D."/>
        </authorList>
    </citation>
    <scope>NUCLEOTIDE SEQUENCE [LARGE SCALE GENOMIC DNA]</scope>
    <source>
        <strain evidence="15">Sxm20200214</strain>
        <tissue evidence="15">Leaf</tissue>
    </source>
</reference>
<comment type="caution">
    <text evidence="15">The sequence shown here is derived from an EMBL/GenBank/DDBJ whole genome shotgun (WGS) entry which is preliminary data.</text>
</comment>
<keyword evidence="6" id="KW-0805">Transcription regulation</keyword>
<dbReference type="FunFam" id="3.30.50.10:FF:000018">
    <property type="entry name" value="GATA transcription factor"/>
    <property type="match status" value="1"/>
</dbReference>
<keyword evidence="3" id="KW-0479">Metal-binding</keyword>
<dbReference type="PROSITE" id="PS50275">
    <property type="entry name" value="SAC"/>
    <property type="match status" value="1"/>
</dbReference>
<keyword evidence="10" id="KW-0539">Nucleus</keyword>
<evidence type="ECO:0000256" key="12">
    <source>
        <dbReference type="SAM" id="MobiDB-lite"/>
    </source>
</evidence>
<evidence type="ECO:0000259" key="14">
    <source>
        <dbReference type="PROSITE" id="PS50275"/>
    </source>
</evidence>
<organism evidence="15 16">
    <name type="scientific">Brassica carinata</name>
    <name type="common">Ethiopian mustard</name>
    <name type="synonym">Abyssinian cabbage</name>
    <dbReference type="NCBI Taxonomy" id="52824"/>
    <lineage>
        <taxon>Eukaryota</taxon>
        <taxon>Viridiplantae</taxon>
        <taxon>Streptophyta</taxon>
        <taxon>Embryophyta</taxon>
        <taxon>Tracheophyta</taxon>
        <taxon>Spermatophyta</taxon>
        <taxon>Magnoliopsida</taxon>
        <taxon>eudicotyledons</taxon>
        <taxon>Gunneridae</taxon>
        <taxon>Pentapetalae</taxon>
        <taxon>rosids</taxon>
        <taxon>malvids</taxon>
        <taxon>Brassicales</taxon>
        <taxon>Brassicaceae</taxon>
        <taxon>Brassiceae</taxon>
        <taxon>Brassica</taxon>
    </lineage>
</organism>
<dbReference type="PANTHER" id="PTHR45658:SF74">
    <property type="entry name" value="GATA TRANSCRIPTION FACTOR 6"/>
    <property type="match status" value="1"/>
</dbReference>
<evidence type="ECO:0000256" key="6">
    <source>
        <dbReference type="ARBA" id="ARBA00023015"/>
    </source>
</evidence>
<evidence type="ECO:0008006" key="17">
    <source>
        <dbReference type="Google" id="ProtNLM"/>
    </source>
</evidence>
<evidence type="ECO:0000256" key="10">
    <source>
        <dbReference type="ARBA" id="ARBA00023242"/>
    </source>
</evidence>
<name>A0A8X7TGD6_BRACI</name>
<evidence type="ECO:0000256" key="1">
    <source>
        <dbReference type="ARBA" id="ARBA00004123"/>
    </source>
</evidence>
<feature type="compositionally biased region" description="Low complexity" evidence="12">
    <location>
        <begin position="234"/>
        <end position="257"/>
    </location>
</feature>
<dbReference type="InterPro" id="IPR013088">
    <property type="entry name" value="Znf_NHR/GATA"/>
</dbReference>
<dbReference type="InterPro" id="IPR002013">
    <property type="entry name" value="SAC_dom"/>
</dbReference>
<keyword evidence="4 11" id="KW-0863">Zinc-finger</keyword>
<comment type="subcellular location">
    <subcellularLocation>
        <location evidence="1">Nucleus</location>
    </subcellularLocation>
</comment>
<comment type="similarity">
    <text evidence="2">Belongs to the type IV zinc-finger family. Class A subfamily.</text>
</comment>
<dbReference type="PROSITE" id="PS50114">
    <property type="entry name" value="GATA_ZN_FINGER_2"/>
    <property type="match status" value="1"/>
</dbReference>
<proteinExistence type="inferred from homology"/>
<evidence type="ECO:0000256" key="4">
    <source>
        <dbReference type="ARBA" id="ARBA00022771"/>
    </source>
</evidence>
<dbReference type="CDD" id="cd00202">
    <property type="entry name" value="ZnF_GATA"/>
    <property type="match status" value="1"/>
</dbReference>
<evidence type="ECO:0000256" key="5">
    <source>
        <dbReference type="ARBA" id="ARBA00022833"/>
    </source>
</evidence>
<dbReference type="SUPFAM" id="SSF57716">
    <property type="entry name" value="Glucocorticoid receptor-like (DNA-binding domain)"/>
    <property type="match status" value="1"/>
</dbReference>
<dbReference type="InterPro" id="IPR000679">
    <property type="entry name" value="Znf_GATA"/>
</dbReference>
<dbReference type="GO" id="GO:0006355">
    <property type="term" value="P:regulation of DNA-templated transcription"/>
    <property type="evidence" value="ECO:0007669"/>
    <property type="project" value="InterPro"/>
</dbReference>
<accession>A0A8X7TGD6</accession>
<evidence type="ECO:0000256" key="7">
    <source>
        <dbReference type="ARBA" id="ARBA00023125"/>
    </source>
</evidence>
<dbReference type="InterPro" id="IPR051140">
    <property type="entry name" value="GATA_TF"/>
</dbReference>
<protein>
    <recommendedName>
        <fullName evidence="17">GATA transcription factor</fullName>
    </recommendedName>
</protein>
<gene>
    <name evidence="15" type="ORF">Bca52824_090146</name>
</gene>
<keyword evidence="16" id="KW-1185">Reference proteome</keyword>
<evidence type="ECO:0000256" key="8">
    <source>
        <dbReference type="ARBA" id="ARBA00023159"/>
    </source>
</evidence>
<dbReference type="GO" id="GO:0005634">
    <property type="term" value="C:nucleus"/>
    <property type="evidence" value="ECO:0007669"/>
    <property type="project" value="UniProtKB-SubCell"/>
</dbReference>
<evidence type="ECO:0000256" key="3">
    <source>
        <dbReference type="ARBA" id="ARBA00022723"/>
    </source>
</evidence>
<evidence type="ECO:0000256" key="2">
    <source>
        <dbReference type="ARBA" id="ARBA00005694"/>
    </source>
</evidence>
<dbReference type="SMART" id="SM00401">
    <property type="entry name" value="ZnF_GATA"/>
    <property type="match status" value="1"/>
</dbReference>
<dbReference type="OrthoDB" id="2162994at2759"/>
<dbReference type="EMBL" id="JAAMPC010001604">
    <property type="protein sequence ID" value="KAG2239286.1"/>
    <property type="molecule type" value="Genomic_DNA"/>
</dbReference>
<dbReference type="GO" id="GO:0030154">
    <property type="term" value="P:cell differentiation"/>
    <property type="evidence" value="ECO:0007669"/>
    <property type="project" value="TreeGrafter"/>
</dbReference>
<evidence type="ECO:0000256" key="9">
    <source>
        <dbReference type="ARBA" id="ARBA00023163"/>
    </source>
</evidence>
<evidence type="ECO:0000259" key="13">
    <source>
        <dbReference type="PROSITE" id="PS50114"/>
    </source>
</evidence>
<evidence type="ECO:0000256" key="11">
    <source>
        <dbReference type="PROSITE-ProRule" id="PRU00094"/>
    </source>
</evidence>
<keyword evidence="9" id="KW-0804">Transcription</keyword>
<dbReference type="AlphaFoldDB" id="A0A8X7TGD6"/>
<dbReference type="Pfam" id="PF02383">
    <property type="entry name" value="Syja_N"/>
    <property type="match status" value="1"/>
</dbReference>
<keyword evidence="8" id="KW-0010">Activator</keyword>
<evidence type="ECO:0000313" key="16">
    <source>
        <dbReference type="Proteomes" id="UP000886595"/>
    </source>
</evidence>
<dbReference type="Pfam" id="PF00320">
    <property type="entry name" value="GATA"/>
    <property type="match status" value="1"/>
</dbReference>
<evidence type="ECO:0000313" key="15">
    <source>
        <dbReference type="EMBL" id="KAG2239286.1"/>
    </source>
</evidence>
<feature type="domain" description="GATA-type" evidence="13">
    <location>
        <begin position="287"/>
        <end position="323"/>
    </location>
</feature>